<dbReference type="RefSeq" id="WP_255159283.1">
    <property type="nucleotide sequence ID" value="NZ_CP101497.1"/>
</dbReference>
<feature type="transmembrane region" description="Helical" evidence="3">
    <location>
        <begin position="81"/>
        <end position="103"/>
    </location>
</feature>
<dbReference type="PROSITE" id="PS00379">
    <property type="entry name" value="CDP_ALCOHOL_P_TRANSF"/>
    <property type="match status" value="1"/>
</dbReference>
<dbReference type="EMBL" id="CP101497">
    <property type="protein sequence ID" value="UTT62141.1"/>
    <property type="molecule type" value="Genomic_DNA"/>
</dbReference>
<dbReference type="Pfam" id="PF01066">
    <property type="entry name" value="CDP-OH_P_transf"/>
    <property type="match status" value="1"/>
</dbReference>
<keyword evidence="3" id="KW-1133">Transmembrane helix</keyword>
<dbReference type="InterPro" id="IPR048254">
    <property type="entry name" value="CDP_ALCOHOL_P_TRANSF_CS"/>
</dbReference>
<feature type="transmembrane region" description="Helical" evidence="3">
    <location>
        <begin position="26"/>
        <end position="45"/>
    </location>
</feature>
<feature type="transmembrane region" description="Helical" evidence="3">
    <location>
        <begin position="51"/>
        <end position="69"/>
    </location>
</feature>
<evidence type="ECO:0000313" key="5">
    <source>
        <dbReference type="Proteomes" id="UP001060039"/>
    </source>
</evidence>
<dbReference type="InterPro" id="IPR043130">
    <property type="entry name" value="CDP-OH_PTrfase_TM_dom"/>
</dbReference>
<keyword evidence="3" id="KW-0812">Transmembrane</keyword>
<proteinExistence type="inferred from homology"/>
<feature type="transmembrane region" description="Helical" evidence="3">
    <location>
        <begin position="109"/>
        <end position="128"/>
    </location>
</feature>
<protein>
    <submittedName>
        <fullName evidence="4">CDP-alcohol phosphatidyltransferase family protein</fullName>
    </submittedName>
</protein>
<keyword evidence="1 2" id="KW-0808">Transferase</keyword>
<evidence type="ECO:0000313" key="4">
    <source>
        <dbReference type="EMBL" id="UTT62141.1"/>
    </source>
</evidence>
<gene>
    <name evidence="4" type="ORF">NNL39_10805</name>
</gene>
<keyword evidence="3" id="KW-0472">Membrane</keyword>
<evidence type="ECO:0000256" key="1">
    <source>
        <dbReference type="ARBA" id="ARBA00022679"/>
    </source>
</evidence>
<keyword evidence="5" id="KW-1185">Reference proteome</keyword>
<sequence length="248" mass="26305">MTALDAAPRSGRFFPLRPTDPPVRRFAVLAPVGLGVVAALGAGFFGSAGALAIILGLAIFTVSAGVAAWQLRRRHPHARLGLANAVTLLRLALVSALIIPLVGGAHEPVAIMAIATVSLSLDGVDGWLARRQGLSSDFGGSFDMEVDSVFALVLALLAALGGAPWFVILLGLPRYLFWVAGAIWPWLYDPLPPRYSGKVVCVIQLIVLIVLQSPWVPAPLAVVLIVGTLAALGWSFGRDIVWLWRRKA</sequence>
<organism evidence="4 5">
    <name type="scientific">Microcella humidisoli</name>
    <dbReference type="NCBI Taxonomy" id="2963406"/>
    <lineage>
        <taxon>Bacteria</taxon>
        <taxon>Bacillati</taxon>
        <taxon>Actinomycetota</taxon>
        <taxon>Actinomycetes</taxon>
        <taxon>Micrococcales</taxon>
        <taxon>Microbacteriaceae</taxon>
        <taxon>Microcella</taxon>
    </lineage>
</organism>
<comment type="similarity">
    <text evidence="2">Belongs to the CDP-alcohol phosphatidyltransferase class-I family.</text>
</comment>
<feature type="transmembrane region" description="Helical" evidence="3">
    <location>
        <begin position="218"/>
        <end position="237"/>
    </location>
</feature>
<evidence type="ECO:0000256" key="3">
    <source>
        <dbReference type="SAM" id="Phobius"/>
    </source>
</evidence>
<reference evidence="4" key="1">
    <citation type="submission" date="2022-07" db="EMBL/GenBank/DDBJ databases">
        <title>Taxonomic analysis of Microcella humidisoli nov. sp., isolated from riverside soil.</title>
        <authorList>
            <person name="Molina K.M."/>
            <person name="Kim S.B."/>
        </authorList>
    </citation>
    <scope>NUCLEOTIDE SEQUENCE</scope>
    <source>
        <strain evidence="4">MMS21-STM10</strain>
    </source>
</reference>
<name>A0ABY5FVF1_9MICO</name>
<dbReference type="InterPro" id="IPR000462">
    <property type="entry name" value="CDP-OH_P_trans"/>
</dbReference>
<dbReference type="Proteomes" id="UP001060039">
    <property type="component" value="Chromosome"/>
</dbReference>
<dbReference type="Gene3D" id="1.20.120.1760">
    <property type="match status" value="1"/>
</dbReference>
<accession>A0ABY5FVF1</accession>
<feature type="transmembrane region" description="Helical" evidence="3">
    <location>
        <begin position="149"/>
        <end position="166"/>
    </location>
</feature>
<evidence type="ECO:0000256" key="2">
    <source>
        <dbReference type="RuleBase" id="RU003750"/>
    </source>
</evidence>